<feature type="binding site" evidence="6">
    <location>
        <position position="127"/>
    </location>
    <ligand>
        <name>chlorophyll a</name>
        <dbReference type="ChEBI" id="CHEBI:58416"/>
        <label>1</label>
    </ligand>
</feature>
<evidence type="ECO:0000256" key="1">
    <source>
        <dbReference type="ARBA" id="ARBA00022494"/>
    </source>
</evidence>
<comment type="similarity">
    <text evidence="7">Belongs to the light-harvesting chlorophyll a/b-binding (LHC) protein family.</text>
</comment>
<feature type="binding site" description="axial binding residue" evidence="6">
    <location>
        <position position="129"/>
    </location>
    <ligand>
        <name>chlorophyll b</name>
        <dbReference type="ChEBI" id="CHEBI:61721"/>
        <label>1</label>
    </ligand>
    <ligandPart>
        <name>Mg</name>
        <dbReference type="ChEBI" id="CHEBI:25107"/>
    </ligandPart>
</feature>
<feature type="non-terminal residue" evidence="9">
    <location>
        <position position="158"/>
    </location>
</feature>
<reference evidence="9 10" key="1">
    <citation type="journal article" date="2017" name="Mol. Biol. Evol.">
        <title>The 4-celled Tetrabaena socialis nuclear genome reveals the essential components for genetic control of cell number at the origin of multicellularity in the volvocine lineage.</title>
        <authorList>
            <person name="Featherston J."/>
            <person name="Arakaki Y."/>
            <person name="Hanschen E.R."/>
            <person name="Ferris P.J."/>
            <person name="Michod R.E."/>
            <person name="Olson B.J.S.C."/>
            <person name="Nozaki H."/>
            <person name="Durand P.M."/>
        </authorList>
    </citation>
    <scope>NUCLEOTIDE SEQUENCE [LARGE SCALE GENOMIC DNA]</scope>
    <source>
        <strain evidence="9 10">NIES-571</strain>
    </source>
</reference>
<evidence type="ECO:0000256" key="2">
    <source>
        <dbReference type="ARBA" id="ARBA00022528"/>
    </source>
</evidence>
<feature type="non-terminal residue" evidence="9">
    <location>
        <position position="1"/>
    </location>
</feature>
<keyword evidence="5 7" id="KW-0157">Chromophore</keyword>
<evidence type="ECO:0000256" key="5">
    <source>
        <dbReference type="ARBA" id="ARBA00022991"/>
    </source>
</evidence>
<evidence type="ECO:0000256" key="8">
    <source>
        <dbReference type="SAM" id="MobiDB-lite"/>
    </source>
</evidence>
<keyword evidence="1 6" id="KW-0148">Chlorophyll</keyword>
<gene>
    <name evidence="9" type="ORF">TSOC_014726</name>
</gene>
<accession>A0A2J7ZGU3</accession>
<keyword evidence="10" id="KW-1185">Reference proteome</keyword>
<evidence type="ECO:0000256" key="7">
    <source>
        <dbReference type="RuleBase" id="RU363080"/>
    </source>
</evidence>
<evidence type="ECO:0000256" key="3">
    <source>
        <dbReference type="ARBA" id="ARBA00022531"/>
    </source>
</evidence>
<comment type="caution">
    <text evidence="9">The sequence shown here is derived from an EMBL/GenBank/DDBJ whole genome shotgun (WGS) entry which is preliminary data.</text>
</comment>
<protein>
    <recommendedName>
        <fullName evidence="7">Chlorophyll a-b binding protein, chloroplastic</fullName>
    </recommendedName>
</protein>
<keyword evidence="7" id="KW-0603">Photosystem I</keyword>
<keyword evidence="4 7" id="KW-0934">Plastid</keyword>
<dbReference type="SUPFAM" id="SSF103511">
    <property type="entry name" value="Chlorophyll a-b binding protein"/>
    <property type="match status" value="1"/>
</dbReference>
<comment type="subcellular location">
    <subcellularLocation>
        <location evidence="7">Plastid</location>
        <location evidence="7">Chloroplast thylakoid membrane</location>
    </subcellularLocation>
</comment>
<name>A0A2J7ZGU3_9CHLO</name>
<evidence type="ECO:0000256" key="6">
    <source>
        <dbReference type="PIRSR" id="PIRSR601344-1"/>
    </source>
</evidence>
<dbReference type="InterPro" id="IPR001344">
    <property type="entry name" value="Chloro_AB-bd_pln"/>
</dbReference>
<organism evidence="9 10">
    <name type="scientific">Tetrabaena socialis</name>
    <dbReference type="NCBI Taxonomy" id="47790"/>
    <lineage>
        <taxon>Eukaryota</taxon>
        <taxon>Viridiplantae</taxon>
        <taxon>Chlorophyta</taxon>
        <taxon>core chlorophytes</taxon>
        <taxon>Chlorophyceae</taxon>
        <taxon>CS clade</taxon>
        <taxon>Chlamydomonadales</taxon>
        <taxon>Tetrabaenaceae</taxon>
        <taxon>Tetrabaena</taxon>
    </lineage>
</organism>
<dbReference type="PANTHER" id="PTHR21649">
    <property type="entry name" value="CHLOROPHYLL A/B BINDING PROTEIN"/>
    <property type="match status" value="1"/>
</dbReference>
<evidence type="ECO:0000313" key="9">
    <source>
        <dbReference type="EMBL" id="PNG99494.1"/>
    </source>
</evidence>
<dbReference type="Pfam" id="PF00504">
    <property type="entry name" value="Chloroa_b-bind"/>
    <property type="match status" value="1"/>
</dbReference>
<dbReference type="GO" id="GO:0009523">
    <property type="term" value="C:photosystem II"/>
    <property type="evidence" value="ECO:0007669"/>
    <property type="project" value="UniProtKB-KW"/>
</dbReference>
<comment type="function">
    <text evidence="7">The light-harvesting complex (LHC) functions as a light receptor, it captures and delivers excitation energy to photosystems with which it is closely associated.</text>
</comment>
<dbReference type="GO" id="GO:0016168">
    <property type="term" value="F:chlorophyll binding"/>
    <property type="evidence" value="ECO:0007669"/>
    <property type="project" value="UniProtKB-KW"/>
</dbReference>
<dbReference type="InterPro" id="IPR022796">
    <property type="entry name" value="Chloroa_b-bind"/>
</dbReference>
<dbReference type="GO" id="GO:0009535">
    <property type="term" value="C:chloroplast thylakoid membrane"/>
    <property type="evidence" value="ECO:0007669"/>
    <property type="project" value="UniProtKB-SubCell"/>
</dbReference>
<dbReference type="Proteomes" id="UP000236333">
    <property type="component" value="Unassembled WGS sequence"/>
</dbReference>
<sequence length="158" mass="16845">VGKEVRAGLGLGNIGRSDGLPLEVYPQYTDWAVLTALSKSSVGKEVQQQLEAKLPELQAQAQLQRESHEQARARSSWYGAGRPRLPGPLGAAPHLRGATAGDAGFDPLGLATEPAAFDKYQAAELLHARWAMLGVVGCLVPEALALNGVELGEPVWWK</sequence>
<dbReference type="EMBL" id="PGGS01002770">
    <property type="protein sequence ID" value="PNG99494.1"/>
    <property type="molecule type" value="Genomic_DNA"/>
</dbReference>
<dbReference type="GO" id="GO:0009765">
    <property type="term" value="P:photosynthesis, light harvesting"/>
    <property type="evidence" value="ECO:0007669"/>
    <property type="project" value="InterPro"/>
</dbReference>
<keyword evidence="7" id="KW-0604">Photosystem II</keyword>
<keyword evidence="7" id="KW-0793">Thylakoid</keyword>
<feature type="region of interest" description="Disordered" evidence="8">
    <location>
        <begin position="63"/>
        <end position="83"/>
    </location>
</feature>
<dbReference type="Gene3D" id="1.10.3460.10">
    <property type="entry name" value="Chlorophyll a/b binding protein domain"/>
    <property type="match status" value="1"/>
</dbReference>
<keyword evidence="3 7" id="KW-0602">Photosynthesis</keyword>
<evidence type="ECO:0000313" key="10">
    <source>
        <dbReference type="Proteomes" id="UP000236333"/>
    </source>
</evidence>
<feature type="binding site" evidence="6">
    <location>
        <position position="124"/>
    </location>
    <ligand>
        <name>chlorophyll a</name>
        <dbReference type="ChEBI" id="CHEBI:58416"/>
        <label>1</label>
    </ligand>
</feature>
<dbReference type="GO" id="GO:0009522">
    <property type="term" value="C:photosystem I"/>
    <property type="evidence" value="ECO:0007669"/>
    <property type="project" value="UniProtKB-KW"/>
</dbReference>
<keyword evidence="2 7" id="KW-0150">Chloroplast</keyword>
<proteinExistence type="inferred from homology"/>
<dbReference type="OrthoDB" id="423598at2759"/>
<dbReference type="AlphaFoldDB" id="A0A2J7ZGU3"/>
<evidence type="ECO:0000256" key="4">
    <source>
        <dbReference type="ARBA" id="ARBA00022640"/>
    </source>
</evidence>